<proteinExistence type="predicted"/>
<keyword evidence="1" id="KW-0472">Membrane</keyword>
<gene>
    <name evidence="2" type="ORF">FE839_01195</name>
</gene>
<sequence>MPSASAIFVFTIRINFSLNPCFILWLSRSHKSTTFGKEEKVLIYNEKELNNDGDIGWLEHPFRLTSGAIFSSGSEVLTGATGPCGLGSVLRRQSGEEAR</sequence>
<keyword evidence="3" id="KW-1185">Reference proteome</keyword>
<dbReference type="EMBL" id="VCHQ01000001">
    <property type="protein sequence ID" value="TLV24029.1"/>
    <property type="molecule type" value="Genomic_DNA"/>
</dbReference>
<organism evidence="2 3">
    <name type="scientific">Klebsiella indica</name>
    <dbReference type="NCBI Taxonomy" id="2582917"/>
    <lineage>
        <taxon>Bacteria</taxon>
        <taxon>Pseudomonadati</taxon>
        <taxon>Pseudomonadota</taxon>
        <taxon>Gammaproteobacteria</taxon>
        <taxon>Enterobacterales</taxon>
        <taxon>Enterobacteriaceae</taxon>
        <taxon>Klebsiella/Raoultella group</taxon>
        <taxon>Klebsiella</taxon>
    </lineage>
</organism>
<protein>
    <submittedName>
        <fullName evidence="2">Uncharacterized protein</fullName>
    </submittedName>
</protein>
<keyword evidence="1" id="KW-0812">Transmembrane</keyword>
<name>A0A5R9LQH3_9ENTR</name>
<dbReference type="Proteomes" id="UP000307430">
    <property type="component" value="Unassembled WGS sequence"/>
</dbReference>
<comment type="caution">
    <text evidence="2">The sequence shown here is derived from an EMBL/GenBank/DDBJ whole genome shotgun (WGS) entry which is preliminary data.</text>
</comment>
<evidence type="ECO:0000256" key="1">
    <source>
        <dbReference type="SAM" id="Phobius"/>
    </source>
</evidence>
<evidence type="ECO:0000313" key="2">
    <source>
        <dbReference type="EMBL" id="TLV24029.1"/>
    </source>
</evidence>
<keyword evidence="1" id="KW-1133">Transmembrane helix</keyword>
<feature type="transmembrane region" description="Helical" evidence="1">
    <location>
        <begin position="6"/>
        <end position="27"/>
    </location>
</feature>
<evidence type="ECO:0000313" key="3">
    <source>
        <dbReference type="Proteomes" id="UP000307430"/>
    </source>
</evidence>
<dbReference type="AlphaFoldDB" id="A0A5R9LQH3"/>
<reference evidence="2 3" key="1">
    <citation type="submission" date="2019-05" db="EMBL/GenBank/DDBJ databases">
        <title>Genome sequence of Klebsiella sp strain TOUT106.</title>
        <authorList>
            <person name="Rahi P."/>
            <person name="Chaudhari D."/>
        </authorList>
    </citation>
    <scope>NUCLEOTIDE SEQUENCE [LARGE SCALE GENOMIC DNA]</scope>
    <source>
        <strain evidence="2 3">TOUT106</strain>
    </source>
</reference>
<accession>A0A5R9LQH3</accession>